<accession>A0A3L9DTB7</accession>
<feature type="transmembrane region" description="Helical" evidence="6">
    <location>
        <begin position="143"/>
        <end position="161"/>
    </location>
</feature>
<feature type="transmembrane region" description="Helical" evidence="6">
    <location>
        <begin position="167"/>
        <end position="184"/>
    </location>
</feature>
<evidence type="ECO:0000313" key="8">
    <source>
        <dbReference type="Proteomes" id="UP000279194"/>
    </source>
</evidence>
<proteinExistence type="inferred from homology"/>
<protein>
    <submittedName>
        <fullName evidence="7">Bax inhibitor-1/YccA family protein</fullName>
    </submittedName>
</protein>
<sequence>MEFDNNVIYTQTDAGLNRFFAKIYGLVGMGIGLSAFVSFVMLYLFPNNLIGILANAPMIYYLAIFAELGLVFVASGAARKNSPMALPLFLTYSALNGFTLSFVLLMYAQTTVFQAFVSAALVFGVMAIIGATVKKDLSGMAKALIAALIGVLIASLVNVFIGSGTMSYIISILSVLIFSGLIAYDNQMIKHVYQQTGGRVGDGWAISMALSLYLDFINLFLSLLRIFSRND</sequence>
<evidence type="ECO:0000256" key="3">
    <source>
        <dbReference type="ARBA" id="ARBA00022692"/>
    </source>
</evidence>
<comment type="similarity">
    <text evidence="2 6">Belongs to the BI1 family.</text>
</comment>
<evidence type="ECO:0000256" key="5">
    <source>
        <dbReference type="ARBA" id="ARBA00023136"/>
    </source>
</evidence>
<feature type="transmembrane region" description="Helical" evidence="6">
    <location>
        <begin position="85"/>
        <end position="107"/>
    </location>
</feature>
<dbReference type="InterPro" id="IPR006214">
    <property type="entry name" value="Bax_inhibitor_1-related"/>
</dbReference>
<feature type="transmembrane region" description="Helical" evidence="6">
    <location>
        <begin position="204"/>
        <end position="227"/>
    </location>
</feature>
<keyword evidence="5 6" id="KW-0472">Membrane</keyword>
<feature type="transmembrane region" description="Helical" evidence="6">
    <location>
        <begin position="113"/>
        <end position="131"/>
    </location>
</feature>
<evidence type="ECO:0000313" key="7">
    <source>
        <dbReference type="EMBL" id="RLY04175.1"/>
    </source>
</evidence>
<keyword evidence="4 6" id="KW-1133">Transmembrane helix</keyword>
<dbReference type="OrthoDB" id="9793828at2"/>
<keyword evidence="8" id="KW-1185">Reference proteome</keyword>
<evidence type="ECO:0000256" key="4">
    <source>
        <dbReference type="ARBA" id="ARBA00022989"/>
    </source>
</evidence>
<dbReference type="Pfam" id="PF01027">
    <property type="entry name" value="Bax1-I"/>
    <property type="match status" value="1"/>
</dbReference>
<feature type="transmembrane region" description="Helical" evidence="6">
    <location>
        <begin position="58"/>
        <end position="78"/>
    </location>
</feature>
<comment type="caution">
    <text evidence="7">The sequence shown here is derived from an EMBL/GenBank/DDBJ whole genome shotgun (WGS) entry which is preliminary data.</text>
</comment>
<dbReference type="RefSeq" id="WP_121834932.1">
    <property type="nucleotide sequence ID" value="NZ_CP163513.1"/>
</dbReference>
<evidence type="ECO:0000256" key="6">
    <source>
        <dbReference type="RuleBase" id="RU004379"/>
    </source>
</evidence>
<dbReference type="GO" id="GO:0005886">
    <property type="term" value="C:plasma membrane"/>
    <property type="evidence" value="ECO:0007669"/>
    <property type="project" value="TreeGrafter"/>
</dbReference>
<evidence type="ECO:0000256" key="1">
    <source>
        <dbReference type="ARBA" id="ARBA00004141"/>
    </source>
</evidence>
<dbReference type="CDD" id="cd10432">
    <property type="entry name" value="BI-1-like_bacterial"/>
    <property type="match status" value="1"/>
</dbReference>
<organism evidence="7 8">
    <name type="scientific">Streptococcus hillyeri</name>
    <dbReference type="NCBI Taxonomy" id="2282420"/>
    <lineage>
        <taxon>Bacteria</taxon>
        <taxon>Bacillati</taxon>
        <taxon>Bacillota</taxon>
        <taxon>Bacilli</taxon>
        <taxon>Lactobacillales</taxon>
        <taxon>Streptococcaceae</taxon>
        <taxon>Streptococcus</taxon>
    </lineage>
</organism>
<dbReference type="EMBL" id="RCVM01000004">
    <property type="protein sequence ID" value="RLY04175.1"/>
    <property type="molecule type" value="Genomic_DNA"/>
</dbReference>
<dbReference type="Proteomes" id="UP000279194">
    <property type="component" value="Unassembled WGS sequence"/>
</dbReference>
<dbReference type="PANTHER" id="PTHR23291">
    <property type="entry name" value="BAX INHIBITOR-RELATED"/>
    <property type="match status" value="1"/>
</dbReference>
<dbReference type="PANTHER" id="PTHR23291:SF50">
    <property type="entry name" value="PROTEIN LIFEGUARD 4"/>
    <property type="match status" value="1"/>
</dbReference>
<dbReference type="AlphaFoldDB" id="A0A3L9DTB7"/>
<feature type="transmembrane region" description="Helical" evidence="6">
    <location>
        <begin position="23"/>
        <end position="46"/>
    </location>
</feature>
<comment type="subcellular location">
    <subcellularLocation>
        <location evidence="1">Membrane</location>
        <topology evidence="1">Multi-pass membrane protein</topology>
    </subcellularLocation>
</comment>
<evidence type="ECO:0000256" key="2">
    <source>
        <dbReference type="ARBA" id="ARBA00010350"/>
    </source>
</evidence>
<gene>
    <name evidence="7" type="ORF">EAF07_03650</name>
</gene>
<keyword evidence="3 6" id="KW-0812">Transmembrane</keyword>
<name>A0A3L9DTB7_9STRE</name>
<reference evidence="7 8" key="1">
    <citation type="submission" date="2018-10" db="EMBL/GenBank/DDBJ databases">
        <title>Streptococcus hillyeri sp. nov., isolated from equine tracheal sample.</title>
        <authorList>
            <person name="Macfadyen A.C."/>
            <person name="Waller A."/>
            <person name="Paterson G.K."/>
        </authorList>
    </citation>
    <scope>NUCLEOTIDE SEQUENCE [LARGE SCALE GENOMIC DNA]</scope>
    <source>
        <strain evidence="7 8">28462</strain>
    </source>
</reference>